<keyword evidence="5 12" id="KW-0479">Metal-binding</keyword>
<evidence type="ECO:0000256" key="6">
    <source>
        <dbReference type="ARBA" id="ARBA00022827"/>
    </source>
</evidence>
<feature type="binding site" evidence="12">
    <location>
        <position position="233"/>
    </location>
    <ligand>
        <name>[2Fe-2S] cluster</name>
        <dbReference type="ChEBI" id="CHEBI:190135"/>
    </ligand>
</feature>
<comment type="cofactor">
    <cofactor evidence="12">
        <name>[2Fe-2S] cluster</name>
        <dbReference type="ChEBI" id="CHEBI:190135"/>
    </cofactor>
    <text evidence="12">Binds 1 [2Fe-2S] cluster per subunit.</text>
</comment>
<dbReference type="AlphaFoldDB" id="A0A2Z4Y6P4"/>
<sequence length="268" mass="29455">MKYRVLARLVEAHELDPTTFRHVYEAPQIARECAPGQFLHIRVSPQTAPLLRRPISILWSDGHTHVEVMFKVVRTGTALLASRRIGDEVDLVGPLGNPFPYDFTRDAVMVAGGYGIAPLAFLARWNVSNHNRRTLIYGARSADAVYLLSEWKAAFDRVIVTTEDGSLGRRGLATDPLRDLLVAEGRLAVYACGPTPMLAAVARTVAEVAEPRTPCYVSLENRMGCGVGACLGCVVPTKQGLKTTCREGPVFSADEICFEELLEKLARY</sequence>
<dbReference type="GO" id="GO:0050660">
    <property type="term" value="F:flavin adenine dinucleotide binding"/>
    <property type="evidence" value="ECO:0007669"/>
    <property type="project" value="InterPro"/>
</dbReference>
<gene>
    <name evidence="14" type="ORF">BRCON_1889</name>
</gene>
<feature type="binding site" evidence="11">
    <location>
        <begin position="53"/>
        <end position="56"/>
    </location>
    <ligand>
        <name>FAD</name>
        <dbReference type="ChEBI" id="CHEBI:57692"/>
    </ligand>
</feature>
<evidence type="ECO:0000313" key="14">
    <source>
        <dbReference type="EMBL" id="AXA36666.1"/>
    </source>
</evidence>
<comment type="similarity">
    <text evidence="1">Belongs to the PyrK family.</text>
</comment>
<evidence type="ECO:0000256" key="11">
    <source>
        <dbReference type="PIRSR" id="PIRSR006816-1"/>
    </source>
</evidence>
<feature type="binding site" evidence="12">
    <location>
        <position position="245"/>
    </location>
    <ligand>
        <name>[2Fe-2S] cluster</name>
        <dbReference type="ChEBI" id="CHEBI:190135"/>
    </ligand>
</feature>
<evidence type="ECO:0000256" key="2">
    <source>
        <dbReference type="ARBA" id="ARBA00022448"/>
    </source>
</evidence>
<dbReference type="PROSITE" id="PS51384">
    <property type="entry name" value="FAD_FR"/>
    <property type="match status" value="1"/>
</dbReference>
<dbReference type="InterPro" id="IPR001433">
    <property type="entry name" value="OxRdtase_FAD/NAD-bd"/>
</dbReference>
<accession>A0A2Z4Y6P4</accession>
<dbReference type="InterPro" id="IPR019480">
    <property type="entry name" value="Dihydroorotate_DH_Fe-S-bd"/>
</dbReference>
<proteinExistence type="inferred from homology"/>
<evidence type="ECO:0000313" key="15">
    <source>
        <dbReference type="Proteomes" id="UP000262583"/>
    </source>
</evidence>
<feature type="binding site" evidence="12">
    <location>
        <position position="230"/>
    </location>
    <ligand>
        <name>[2Fe-2S] cluster</name>
        <dbReference type="ChEBI" id="CHEBI:190135"/>
    </ligand>
</feature>
<dbReference type="GO" id="GO:0006221">
    <property type="term" value="P:pyrimidine nucleotide biosynthetic process"/>
    <property type="evidence" value="ECO:0007669"/>
    <property type="project" value="InterPro"/>
</dbReference>
<keyword evidence="4 12" id="KW-0001">2Fe-2S</keyword>
<dbReference type="GO" id="GO:0046872">
    <property type="term" value="F:metal ion binding"/>
    <property type="evidence" value="ECO:0007669"/>
    <property type="project" value="UniProtKB-KW"/>
</dbReference>
<evidence type="ECO:0000259" key="13">
    <source>
        <dbReference type="PROSITE" id="PS51384"/>
    </source>
</evidence>
<dbReference type="Proteomes" id="UP000262583">
    <property type="component" value="Chromosome"/>
</dbReference>
<comment type="cofactor">
    <cofactor evidence="10">
        <name>[2Fe-2S] cluster</name>
        <dbReference type="ChEBI" id="CHEBI:190135"/>
    </cofactor>
</comment>
<dbReference type="SUPFAM" id="SSF52343">
    <property type="entry name" value="Ferredoxin reductase-like, C-terminal NADP-linked domain"/>
    <property type="match status" value="1"/>
</dbReference>
<dbReference type="SUPFAM" id="SSF63380">
    <property type="entry name" value="Riboflavin synthase domain-like"/>
    <property type="match status" value="1"/>
</dbReference>
<comment type="cofactor">
    <cofactor evidence="11">
        <name>FAD</name>
        <dbReference type="ChEBI" id="CHEBI:57692"/>
    </cofactor>
    <text evidence="11">Binds 1 FAD per subunit.</text>
</comment>
<evidence type="ECO:0000256" key="3">
    <source>
        <dbReference type="ARBA" id="ARBA00022630"/>
    </source>
</evidence>
<keyword evidence="9 12" id="KW-0411">Iron-sulfur</keyword>
<feature type="domain" description="FAD-binding FR-type" evidence="13">
    <location>
        <begin position="2"/>
        <end position="101"/>
    </location>
</feature>
<evidence type="ECO:0000256" key="5">
    <source>
        <dbReference type="ARBA" id="ARBA00022723"/>
    </source>
</evidence>
<dbReference type="Gene3D" id="2.10.240.10">
    <property type="entry name" value="Dihydroorotate dehydrogenase, electron transfer subunit"/>
    <property type="match status" value="1"/>
</dbReference>
<dbReference type="Pfam" id="PF10418">
    <property type="entry name" value="DHODB_Fe-S_bind"/>
    <property type="match status" value="1"/>
</dbReference>
<dbReference type="Gene3D" id="3.40.50.80">
    <property type="entry name" value="Nucleotide-binding domain of ferredoxin-NADP reductase (FNR) module"/>
    <property type="match status" value="1"/>
</dbReference>
<dbReference type="CDD" id="cd06218">
    <property type="entry name" value="DHOD_e_trans"/>
    <property type="match status" value="1"/>
</dbReference>
<name>A0A2Z4Y6P4_SUMC1</name>
<dbReference type="InterPro" id="IPR017938">
    <property type="entry name" value="Riboflavin_synthase-like_b-brl"/>
</dbReference>
<keyword evidence="2" id="KW-0813">Transport</keyword>
<keyword evidence="8 12" id="KW-0408">Iron</keyword>
<evidence type="ECO:0000256" key="8">
    <source>
        <dbReference type="ARBA" id="ARBA00023004"/>
    </source>
</evidence>
<reference evidence="14 15" key="1">
    <citation type="submission" date="2018-05" db="EMBL/GenBank/DDBJ databases">
        <title>A metagenomic window into the 2 km-deep terrestrial subsurface aquifer revealed taxonomically and functionally diverse microbial community comprising novel uncultured bacterial lineages.</title>
        <authorList>
            <person name="Kadnikov V.V."/>
            <person name="Mardanov A.V."/>
            <person name="Beletsky A.V."/>
            <person name="Banks D."/>
            <person name="Pimenov N.V."/>
            <person name="Frank Y.A."/>
            <person name="Karnachuk O.V."/>
            <person name="Ravin N.V."/>
        </authorList>
    </citation>
    <scope>NUCLEOTIDE SEQUENCE [LARGE SCALE GENOMIC DNA]</scope>
    <source>
        <strain evidence="14">BY</strain>
    </source>
</reference>
<organism evidence="14 15">
    <name type="scientific">Sumerlaea chitinivorans</name>
    <dbReference type="NCBI Taxonomy" id="2250252"/>
    <lineage>
        <taxon>Bacteria</taxon>
        <taxon>Candidatus Sumerlaeota</taxon>
        <taxon>Candidatus Sumerlaeia</taxon>
        <taxon>Candidatus Sumerlaeales</taxon>
        <taxon>Candidatus Sumerlaeaceae</taxon>
        <taxon>Candidatus Sumerlaea</taxon>
    </lineage>
</organism>
<evidence type="ECO:0000256" key="4">
    <source>
        <dbReference type="ARBA" id="ARBA00022714"/>
    </source>
</evidence>
<dbReference type="PANTHER" id="PTHR43513">
    <property type="entry name" value="DIHYDROOROTATE DEHYDROGENASE B (NAD(+)), ELECTRON TRANSFER SUBUNIT"/>
    <property type="match status" value="1"/>
</dbReference>
<evidence type="ECO:0000256" key="7">
    <source>
        <dbReference type="ARBA" id="ARBA00022982"/>
    </source>
</evidence>
<evidence type="ECO:0000256" key="12">
    <source>
        <dbReference type="PIRSR" id="PIRSR006816-2"/>
    </source>
</evidence>
<feature type="binding site" evidence="11">
    <location>
        <begin position="76"/>
        <end position="77"/>
    </location>
    <ligand>
        <name>FAD</name>
        <dbReference type="ChEBI" id="CHEBI:57692"/>
    </ligand>
</feature>
<dbReference type="InterPro" id="IPR037117">
    <property type="entry name" value="Dihydroorotate_DH_ele_sf"/>
</dbReference>
<keyword evidence="6 11" id="KW-0274">FAD</keyword>
<dbReference type="InterPro" id="IPR017927">
    <property type="entry name" value="FAD-bd_FR_type"/>
</dbReference>
<dbReference type="Gene3D" id="2.40.30.10">
    <property type="entry name" value="Translation factors"/>
    <property type="match status" value="1"/>
</dbReference>
<dbReference type="InterPro" id="IPR012165">
    <property type="entry name" value="Cyt_c3_hydrogenase_gsu"/>
</dbReference>
<keyword evidence="3 11" id="KW-0285">Flavoprotein</keyword>
<dbReference type="InterPro" id="IPR039261">
    <property type="entry name" value="FNR_nucleotide-bd"/>
</dbReference>
<dbReference type="GO" id="GO:0051537">
    <property type="term" value="F:2 iron, 2 sulfur cluster binding"/>
    <property type="evidence" value="ECO:0007669"/>
    <property type="project" value="UniProtKB-KW"/>
</dbReference>
<dbReference type="PIRSF" id="PIRSF006816">
    <property type="entry name" value="Cyc3_hyd_g"/>
    <property type="match status" value="1"/>
</dbReference>
<dbReference type="GO" id="GO:0016491">
    <property type="term" value="F:oxidoreductase activity"/>
    <property type="evidence" value="ECO:0007669"/>
    <property type="project" value="InterPro"/>
</dbReference>
<protein>
    <submittedName>
        <fullName evidence="14">Dihydroorotate dehydrogenase electron transfer subunit</fullName>
    </submittedName>
</protein>
<dbReference type="KEGG" id="schv:BRCON_1889"/>
<dbReference type="InterPro" id="IPR050353">
    <property type="entry name" value="PyrK_electron_transfer"/>
</dbReference>
<dbReference type="PANTHER" id="PTHR43513:SF3">
    <property type="entry name" value="DIHYDROOROTATE DEHYDROGENASE B (NAD(+)), ELECTRON TRANSFER SUBUNIT-RELATED"/>
    <property type="match status" value="1"/>
</dbReference>
<keyword evidence="7" id="KW-0249">Electron transport</keyword>
<feature type="binding site" evidence="12">
    <location>
        <position position="225"/>
    </location>
    <ligand>
        <name>[2Fe-2S] cluster</name>
        <dbReference type="ChEBI" id="CHEBI:190135"/>
    </ligand>
</feature>
<evidence type="ECO:0000256" key="1">
    <source>
        <dbReference type="ARBA" id="ARBA00006422"/>
    </source>
</evidence>
<evidence type="ECO:0000256" key="9">
    <source>
        <dbReference type="ARBA" id="ARBA00023014"/>
    </source>
</evidence>
<dbReference type="Pfam" id="PF00175">
    <property type="entry name" value="NAD_binding_1"/>
    <property type="match status" value="1"/>
</dbReference>
<evidence type="ECO:0000256" key="10">
    <source>
        <dbReference type="ARBA" id="ARBA00034078"/>
    </source>
</evidence>
<dbReference type="EMBL" id="CP030759">
    <property type="protein sequence ID" value="AXA36666.1"/>
    <property type="molecule type" value="Genomic_DNA"/>
</dbReference>